<evidence type="ECO:0000256" key="3">
    <source>
        <dbReference type="ARBA" id="ARBA00022448"/>
    </source>
</evidence>
<dbReference type="Proteomes" id="UP001500618">
    <property type="component" value="Unassembled WGS sequence"/>
</dbReference>
<comment type="cofactor">
    <cofactor evidence="1">
        <name>Cu cation</name>
        <dbReference type="ChEBI" id="CHEBI:23378"/>
    </cofactor>
</comment>
<keyword evidence="4" id="KW-0479">Metal-binding</keyword>
<keyword evidence="3" id="KW-0813">Transport</keyword>
<name>A0ABN2G273_9ACTN</name>
<evidence type="ECO:0000256" key="5">
    <source>
        <dbReference type="ARBA" id="ARBA00022764"/>
    </source>
</evidence>
<evidence type="ECO:0000256" key="7">
    <source>
        <dbReference type="ARBA" id="ARBA00023008"/>
    </source>
</evidence>
<comment type="caution">
    <text evidence="9">The sequence shown here is derived from an EMBL/GenBank/DDBJ whole genome shotgun (WGS) entry which is preliminary data.</text>
</comment>
<keyword evidence="6" id="KW-0249">Electron transport</keyword>
<reference evidence="9 10" key="1">
    <citation type="journal article" date="2019" name="Int. J. Syst. Evol. Microbiol.">
        <title>The Global Catalogue of Microorganisms (GCM) 10K type strain sequencing project: providing services to taxonomists for standard genome sequencing and annotation.</title>
        <authorList>
            <consortium name="The Broad Institute Genomics Platform"/>
            <consortium name="The Broad Institute Genome Sequencing Center for Infectious Disease"/>
            <person name="Wu L."/>
            <person name="Ma J."/>
        </authorList>
    </citation>
    <scope>NUCLEOTIDE SEQUENCE [LARGE SCALE GENOMIC DNA]</scope>
    <source>
        <strain evidence="9 10">JCM 14718</strain>
    </source>
</reference>
<dbReference type="InterPro" id="IPR002386">
    <property type="entry name" value="Amicyanin/Pseudoazurin"/>
</dbReference>
<evidence type="ECO:0000313" key="10">
    <source>
        <dbReference type="Proteomes" id="UP001500618"/>
    </source>
</evidence>
<dbReference type="SUPFAM" id="SSF49503">
    <property type="entry name" value="Cupredoxins"/>
    <property type="match status" value="1"/>
</dbReference>
<evidence type="ECO:0000256" key="4">
    <source>
        <dbReference type="ARBA" id="ARBA00022723"/>
    </source>
</evidence>
<dbReference type="InterPro" id="IPR008972">
    <property type="entry name" value="Cupredoxin"/>
</dbReference>
<dbReference type="PANTHER" id="PTHR36507:SF1">
    <property type="entry name" value="BLL1555 PROTEIN"/>
    <property type="match status" value="1"/>
</dbReference>
<keyword evidence="5" id="KW-0574">Periplasm</keyword>
<proteinExistence type="predicted"/>
<feature type="domain" description="Blue (type 1) copper" evidence="8">
    <location>
        <begin position="16"/>
        <end position="96"/>
    </location>
</feature>
<evidence type="ECO:0000256" key="2">
    <source>
        <dbReference type="ARBA" id="ARBA00004418"/>
    </source>
</evidence>
<keyword evidence="10" id="KW-1185">Reference proteome</keyword>
<accession>A0ABN2G273</accession>
<evidence type="ECO:0000313" key="9">
    <source>
        <dbReference type="EMBL" id="GAA1663967.1"/>
    </source>
</evidence>
<sequence>MPASSAPVTTAPVATTSVSIKNFAFEPVTITVHVGAVVTWTNADQDSHTVTSVPPASQLQSPALNTSGVYRHTFTAAGTYAYLCTIHPFMTGTVVVTR</sequence>
<comment type="subcellular location">
    <subcellularLocation>
        <location evidence="2">Periplasm</location>
    </subcellularLocation>
</comment>
<dbReference type="InterPro" id="IPR052721">
    <property type="entry name" value="ET_Amicyanin"/>
</dbReference>
<dbReference type="InterPro" id="IPR000923">
    <property type="entry name" value="BlueCu_1"/>
</dbReference>
<protein>
    <submittedName>
        <fullName evidence="9">Cupredoxin family copper-binding protein</fullName>
    </submittedName>
</protein>
<dbReference type="Pfam" id="PF00127">
    <property type="entry name" value="Copper-bind"/>
    <property type="match status" value="1"/>
</dbReference>
<organism evidence="9 10">
    <name type="scientific">Fodinicola feengrottensis</name>
    <dbReference type="NCBI Taxonomy" id="435914"/>
    <lineage>
        <taxon>Bacteria</taxon>
        <taxon>Bacillati</taxon>
        <taxon>Actinomycetota</taxon>
        <taxon>Actinomycetes</taxon>
        <taxon>Mycobacteriales</taxon>
        <taxon>Fodinicola</taxon>
    </lineage>
</organism>
<dbReference type="Gene3D" id="2.60.40.420">
    <property type="entry name" value="Cupredoxins - blue copper proteins"/>
    <property type="match status" value="1"/>
</dbReference>
<dbReference type="PANTHER" id="PTHR36507">
    <property type="entry name" value="BLL1555 PROTEIN"/>
    <property type="match status" value="1"/>
</dbReference>
<gene>
    <name evidence="9" type="ORF">GCM10009765_11820</name>
</gene>
<evidence type="ECO:0000256" key="6">
    <source>
        <dbReference type="ARBA" id="ARBA00022982"/>
    </source>
</evidence>
<dbReference type="EMBL" id="BAAANY010000004">
    <property type="protein sequence ID" value="GAA1663967.1"/>
    <property type="molecule type" value="Genomic_DNA"/>
</dbReference>
<evidence type="ECO:0000259" key="8">
    <source>
        <dbReference type="Pfam" id="PF00127"/>
    </source>
</evidence>
<evidence type="ECO:0000256" key="1">
    <source>
        <dbReference type="ARBA" id="ARBA00001935"/>
    </source>
</evidence>
<keyword evidence="7" id="KW-0186">Copper</keyword>
<dbReference type="PRINTS" id="PR00155">
    <property type="entry name" value="AMICYANIN"/>
</dbReference>